<dbReference type="SUPFAM" id="SSF117074">
    <property type="entry name" value="Hypothetical protein PA1324"/>
    <property type="match status" value="1"/>
</dbReference>
<feature type="signal peptide" evidence="1">
    <location>
        <begin position="1"/>
        <end position="27"/>
    </location>
</feature>
<dbReference type="RefSeq" id="WP_034223223.1">
    <property type="nucleotide sequence ID" value="NZ_AVCJ01000012.1"/>
</dbReference>
<sequence length="660" mass="71149">MTPARLPTAVQLSACIALALAALPAAARPLVQAPEPEGEPWSDNVIASEDLAPLPVDPEIDFDPSGLPRSFTFEAIASRTERGDDTFHEFGLRFGGFRETADHGTLSLDATLTQSDRRDDASDVGGTATLWQRGLFLDGGWRGNNGIGVLNTPSPSLLREQHRFFLPTVPFAGASTEWTRGREDLVVQAALGRAGVFNGARVVGFDVADGNVGTASFQFKPARGWRAAISALATDGLIVPDDFGGSFFQDGRTEALHGALAWSDARNGVNLNLQASDGYLGSATGAWLDVRNMRGAYTHRYGVFNLEPDLAWGAQPINNDSRGAYYRVAYQHARWSWSAGLDRVASISGNSFDGWYGTAFARFQATASMGYGGNLALRSSRAQDALSALWFVDKTTRWGQSRLQFEHLHSRGAGDDDDSWELSVDQSLPLRQGRRLSLTASYGEVSYEGEAASGVASLSAYGGIDLGSRITLDGTARWTEGDAFRGADLNLNLAWRVSSHWSLVATIYENQGSQRSPFIIDPLATEQAFVSLPRDRSVFLSLRYERQAGTSAGVLGGAPGMAAGSVTGSVFLDENGDGERSASELPAANVTVLLDGRYAVRTDSQGEFEFPRVATGAHTLEVVPDNLPLPWFLEGENGERAIDVRVRDTTRVDIGARRQR</sequence>
<evidence type="ECO:0008006" key="4">
    <source>
        <dbReference type="Google" id="ProtNLM"/>
    </source>
</evidence>
<evidence type="ECO:0000313" key="2">
    <source>
        <dbReference type="EMBL" id="KFL36854.1"/>
    </source>
</evidence>
<dbReference type="InterPro" id="IPR013783">
    <property type="entry name" value="Ig-like_fold"/>
</dbReference>
<evidence type="ECO:0000256" key="1">
    <source>
        <dbReference type="SAM" id="SignalP"/>
    </source>
</evidence>
<comment type="caution">
    <text evidence="2">The sequence shown here is derived from an EMBL/GenBank/DDBJ whole genome shotgun (WGS) entry which is preliminary data.</text>
</comment>
<keyword evidence="1" id="KW-0732">Signal</keyword>
<name>A0A087MJ01_9GAMM</name>
<accession>A0A087MJ01</accession>
<reference evidence="2 3" key="2">
    <citation type="journal article" date="2015" name="Stand. Genomic Sci.">
        <title>High quality draft genomic sequence of Arenimonas donghaensis DSM 18148(T).</title>
        <authorList>
            <person name="Chen F."/>
            <person name="Wang H."/>
            <person name="Cao Y."/>
            <person name="Li X."/>
            <person name="Wang G."/>
        </authorList>
    </citation>
    <scope>NUCLEOTIDE SEQUENCE [LARGE SCALE GENOMIC DNA]</scope>
    <source>
        <strain evidence="2 3">HO3-R19</strain>
    </source>
</reference>
<proteinExistence type="predicted"/>
<protein>
    <recommendedName>
        <fullName evidence="4">SD-repeat containing protein B domain-containing protein</fullName>
    </recommendedName>
</protein>
<reference evidence="3" key="1">
    <citation type="submission" date="2013-08" db="EMBL/GenBank/DDBJ databases">
        <title>Genome sequencing of Arenimonas donghaensis.</title>
        <authorList>
            <person name="Chen F."/>
            <person name="Wang G."/>
        </authorList>
    </citation>
    <scope>NUCLEOTIDE SEQUENCE [LARGE SCALE GENOMIC DNA]</scope>
    <source>
        <strain evidence="3">HO3-R19</strain>
    </source>
</reference>
<gene>
    <name evidence="2" type="ORF">N788_04350</name>
</gene>
<dbReference type="PATRIC" id="fig|1121014.3.peg.1537"/>
<dbReference type="EMBL" id="AVCJ01000012">
    <property type="protein sequence ID" value="KFL36854.1"/>
    <property type="molecule type" value="Genomic_DNA"/>
</dbReference>
<organism evidence="2 3">
    <name type="scientific">Arenimonas donghaensis DSM 18148 = HO3-R19</name>
    <dbReference type="NCBI Taxonomy" id="1121014"/>
    <lineage>
        <taxon>Bacteria</taxon>
        <taxon>Pseudomonadati</taxon>
        <taxon>Pseudomonadota</taxon>
        <taxon>Gammaproteobacteria</taxon>
        <taxon>Lysobacterales</taxon>
        <taxon>Lysobacteraceae</taxon>
        <taxon>Arenimonas</taxon>
    </lineage>
</organism>
<dbReference type="STRING" id="1121014.N788_04350"/>
<dbReference type="Gene3D" id="2.60.40.10">
    <property type="entry name" value="Immunoglobulins"/>
    <property type="match status" value="1"/>
</dbReference>
<dbReference type="AlphaFoldDB" id="A0A087MJ01"/>
<feature type="chain" id="PRO_5001826329" description="SD-repeat containing protein B domain-containing protein" evidence="1">
    <location>
        <begin position="28"/>
        <end position="660"/>
    </location>
</feature>
<dbReference type="Proteomes" id="UP000029085">
    <property type="component" value="Unassembled WGS sequence"/>
</dbReference>
<keyword evidence="3" id="KW-1185">Reference proteome</keyword>
<evidence type="ECO:0000313" key="3">
    <source>
        <dbReference type="Proteomes" id="UP000029085"/>
    </source>
</evidence>
<dbReference type="OrthoDB" id="5964286at2"/>